<name>U4UKT5_DENPD</name>
<organism evidence="1 2">
    <name type="scientific">Dendroctonus ponderosae</name>
    <name type="common">Mountain pine beetle</name>
    <dbReference type="NCBI Taxonomy" id="77166"/>
    <lineage>
        <taxon>Eukaryota</taxon>
        <taxon>Metazoa</taxon>
        <taxon>Ecdysozoa</taxon>
        <taxon>Arthropoda</taxon>
        <taxon>Hexapoda</taxon>
        <taxon>Insecta</taxon>
        <taxon>Pterygota</taxon>
        <taxon>Neoptera</taxon>
        <taxon>Endopterygota</taxon>
        <taxon>Coleoptera</taxon>
        <taxon>Polyphaga</taxon>
        <taxon>Cucujiformia</taxon>
        <taxon>Curculionidae</taxon>
        <taxon>Scolytinae</taxon>
        <taxon>Dendroctonus</taxon>
    </lineage>
</organism>
<reference evidence="1 2" key="1">
    <citation type="journal article" date="2013" name="Genome Biol.">
        <title>Draft genome of the mountain pine beetle, Dendroctonus ponderosae Hopkins, a major forest pest.</title>
        <authorList>
            <person name="Keeling C.I."/>
            <person name="Yuen M.M."/>
            <person name="Liao N.Y."/>
            <person name="Docking T.R."/>
            <person name="Chan S.K."/>
            <person name="Taylor G.A."/>
            <person name="Palmquist D.L."/>
            <person name="Jackman S.D."/>
            <person name="Nguyen A."/>
            <person name="Li M."/>
            <person name="Henderson H."/>
            <person name="Janes J.K."/>
            <person name="Zhao Y."/>
            <person name="Pandoh P."/>
            <person name="Moore R."/>
            <person name="Sperling F.A."/>
            <person name="Huber D.P."/>
            <person name="Birol I."/>
            <person name="Jones S.J."/>
            <person name="Bohlmann J."/>
        </authorList>
    </citation>
    <scope>NUCLEOTIDE SEQUENCE</scope>
</reference>
<dbReference type="SUPFAM" id="SSF50814">
    <property type="entry name" value="Lipocalins"/>
    <property type="match status" value="1"/>
</dbReference>
<sequence length="132" mass="14607">MVKLEGTYELVSQENYLEFLKSLGVPDAEAEKQSQLKEPITIKSVSDSSIVMSYSGQEVAFPVGKEYEYSIRNKHTIWTVATISGDTITFKTKLNADGSLTEEKVIKITDSGLTSTTTSSKGTKAVRQYKRV</sequence>
<dbReference type="GO" id="GO:0008289">
    <property type="term" value="F:lipid binding"/>
    <property type="evidence" value="ECO:0007669"/>
    <property type="project" value="InterPro"/>
</dbReference>
<dbReference type="EMBL" id="KB632254">
    <property type="protein sequence ID" value="ERL90615.1"/>
    <property type="molecule type" value="Genomic_DNA"/>
</dbReference>
<protein>
    <recommendedName>
        <fullName evidence="3">Cytosolic fatty-acid binding proteins domain-containing protein</fullName>
    </recommendedName>
</protein>
<dbReference type="AlphaFoldDB" id="U4UKT5"/>
<dbReference type="OrthoDB" id="412780at2759"/>
<dbReference type="Proteomes" id="UP000030742">
    <property type="component" value="Unassembled WGS sequence"/>
</dbReference>
<dbReference type="Gene3D" id="2.40.128.20">
    <property type="match status" value="1"/>
</dbReference>
<evidence type="ECO:0000313" key="1">
    <source>
        <dbReference type="EMBL" id="ERL90615.1"/>
    </source>
</evidence>
<accession>U4UKT5</accession>
<proteinExistence type="predicted"/>
<dbReference type="InterPro" id="IPR000463">
    <property type="entry name" value="Fatty_acid-bd"/>
</dbReference>
<gene>
    <name evidence="1" type="ORF">D910_07962</name>
</gene>
<evidence type="ECO:0008006" key="3">
    <source>
        <dbReference type="Google" id="ProtNLM"/>
    </source>
</evidence>
<evidence type="ECO:0000313" key="2">
    <source>
        <dbReference type="Proteomes" id="UP000030742"/>
    </source>
</evidence>
<dbReference type="PRINTS" id="PR00178">
    <property type="entry name" value="FATTYACIDBP"/>
</dbReference>
<dbReference type="InterPro" id="IPR012674">
    <property type="entry name" value="Calycin"/>
</dbReference>